<protein>
    <submittedName>
        <fullName evidence="1">Uncharacterized protein</fullName>
    </submittedName>
</protein>
<keyword evidence="2" id="KW-1185">Reference proteome</keyword>
<reference evidence="1" key="1">
    <citation type="submission" date="2022-07" db="EMBL/GenBank/DDBJ databases">
        <title>Phylogenomic reconstructions and comparative analyses of Kickxellomycotina fungi.</title>
        <authorList>
            <person name="Reynolds N.K."/>
            <person name="Stajich J.E."/>
            <person name="Barry K."/>
            <person name="Grigoriev I.V."/>
            <person name="Crous P."/>
            <person name="Smith M.E."/>
        </authorList>
    </citation>
    <scope>NUCLEOTIDE SEQUENCE</scope>
    <source>
        <strain evidence="1">Benny 63K</strain>
    </source>
</reference>
<sequence length="113" mass="12579">MFKLPSAEEQQAKLGQFKYLLDDYYLEDDLPKEGEEAVQAAGPVADTSVLASAEGDDLKEADGGGIKKVVRLSTLPQPLRVIKPGSRVTRDLRPNRLNVFIDENDKITRVDFF</sequence>
<comment type="caution">
    <text evidence="1">The sequence shown here is derived from an EMBL/GenBank/DDBJ whole genome shotgun (WGS) entry which is preliminary data.</text>
</comment>
<organism evidence="1 2">
    <name type="scientific">Kickxella alabastrina</name>
    <dbReference type="NCBI Taxonomy" id="61397"/>
    <lineage>
        <taxon>Eukaryota</taxon>
        <taxon>Fungi</taxon>
        <taxon>Fungi incertae sedis</taxon>
        <taxon>Zoopagomycota</taxon>
        <taxon>Kickxellomycotina</taxon>
        <taxon>Kickxellomycetes</taxon>
        <taxon>Kickxellales</taxon>
        <taxon>Kickxellaceae</taxon>
        <taxon>Kickxella</taxon>
    </lineage>
</organism>
<name>A0ACC1ITY6_9FUNG</name>
<gene>
    <name evidence="1" type="ORF">LPJ66_001193</name>
</gene>
<dbReference type="Proteomes" id="UP001150581">
    <property type="component" value="Unassembled WGS sequence"/>
</dbReference>
<proteinExistence type="predicted"/>
<evidence type="ECO:0000313" key="1">
    <source>
        <dbReference type="EMBL" id="KAJ1900866.1"/>
    </source>
</evidence>
<dbReference type="EMBL" id="JANBPG010000056">
    <property type="protein sequence ID" value="KAJ1900866.1"/>
    <property type="molecule type" value="Genomic_DNA"/>
</dbReference>
<accession>A0ACC1ITY6</accession>
<evidence type="ECO:0000313" key="2">
    <source>
        <dbReference type="Proteomes" id="UP001150581"/>
    </source>
</evidence>